<name>A0A0F8Y633_9ZZZZ</name>
<dbReference type="EMBL" id="LAZR01055224">
    <property type="protein sequence ID" value="KKK76857.1"/>
    <property type="molecule type" value="Genomic_DNA"/>
</dbReference>
<protein>
    <submittedName>
        <fullName evidence="1">Uncharacterized protein</fullName>
    </submittedName>
</protein>
<reference evidence="1" key="1">
    <citation type="journal article" date="2015" name="Nature">
        <title>Complex archaea that bridge the gap between prokaryotes and eukaryotes.</title>
        <authorList>
            <person name="Spang A."/>
            <person name="Saw J.H."/>
            <person name="Jorgensen S.L."/>
            <person name="Zaremba-Niedzwiedzka K."/>
            <person name="Martijn J."/>
            <person name="Lind A.E."/>
            <person name="van Eijk R."/>
            <person name="Schleper C."/>
            <person name="Guy L."/>
            <person name="Ettema T.J."/>
        </authorList>
    </citation>
    <scope>NUCLEOTIDE SEQUENCE</scope>
</reference>
<sequence>MTMNKQELARFRNQFPFRVTLGEQVLDMLTLEEIIGPYSLWRALNRLFLLDTDGNYYGAY</sequence>
<proteinExistence type="predicted"/>
<gene>
    <name evidence="1" type="ORF">LCGC14_2859450</name>
</gene>
<dbReference type="AlphaFoldDB" id="A0A0F8Y633"/>
<accession>A0A0F8Y633</accession>
<organism evidence="1">
    <name type="scientific">marine sediment metagenome</name>
    <dbReference type="NCBI Taxonomy" id="412755"/>
    <lineage>
        <taxon>unclassified sequences</taxon>
        <taxon>metagenomes</taxon>
        <taxon>ecological metagenomes</taxon>
    </lineage>
</organism>
<comment type="caution">
    <text evidence="1">The sequence shown here is derived from an EMBL/GenBank/DDBJ whole genome shotgun (WGS) entry which is preliminary data.</text>
</comment>
<evidence type="ECO:0000313" key="1">
    <source>
        <dbReference type="EMBL" id="KKK76857.1"/>
    </source>
</evidence>